<dbReference type="GeneID" id="8860600"/>
<keyword evidence="2" id="KW-1185">Reference proteome</keyword>
<evidence type="ECO:0000313" key="1">
    <source>
        <dbReference type="EMBL" id="EFC35818.1"/>
    </source>
</evidence>
<protein>
    <submittedName>
        <fullName evidence="1">Predicted protein</fullName>
    </submittedName>
</protein>
<proteinExistence type="predicted"/>
<dbReference type="KEGG" id="ngr:NAEGRDRAFT_76522"/>
<accession>D2W534</accession>
<dbReference type="Proteomes" id="UP000006671">
    <property type="component" value="Unassembled WGS sequence"/>
</dbReference>
<gene>
    <name evidence="1" type="ORF">NAEGRDRAFT_76522</name>
</gene>
<dbReference type="AlphaFoldDB" id="D2W534"/>
<dbReference type="InParanoid" id="D2W534"/>
<dbReference type="EMBL" id="GG739013">
    <property type="protein sequence ID" value="EFC35818.1"/>
    <property type="molecule type" value="Genomic_DNA"/>
</dbReference>
<evidence type="ECO:0000313" key="2">
    <source>
        <dbReference type="Proteomes" id="UP000006671"/>
    </source>
</evidence>
<sequence length="109" mass="12882">MLEVLSRKRIRNLENHSNVVQCLNELEIENATIKRVLPLMLEEDFEKRPTTNDLDDKTKIIIDKEVDDYYENPNKYKRYPNLNHLTPISEEDCKLVQASIGNLRNVKLQ</sequence>
<dbReference type="RefSeq" id="XP_002668562.1">
    <property type="nucleotide sequence ID" value="XM_002668516.1"/>
</dbReference>
<name>D2W534_NAEGR</name>
<reference evidence="1 2" key="1">
    <citation type="journal article" date="2010" name="Cell">
        <title>The genome of Naegleria gruberi illuminates early eukaryotic versatility.</title>
        <authorList>
            <person name="Fritz-Laylin L.K."/>
            <person name="Prochnik S.E."/>
            <person name="Ginger M.L."/>
            <person name="Dacks J.B."/>
            <person name="Carpenter M.L."/>
            <person name="Field M.C."/>
            <person name="Kuo A."/>
            <person name="Paredez A."/>
            <person name="Chapman J."/>
            <person name="Pham J."/>
            <person name="Shu S."/>
            <person name="Neupane R."/>
            <person name="Cipriano M."/>
            <person name="Mancuso J."/>
            <person name="Tu H."/>
            <person name="Salamov A."/>
            <person name="Lindquist E."/>
            <person name="Shapiro H."/>
            <person name="Lucas S."/>
            <person name="Grigoriev I.V."/>
            <person name="Cande W.Z."/>
            <person name="Fulton C."/>
            <person name="Rokhsar D.S."/>
            <person name="Dawson S.C."/>
        </authorList>
    </citation>
    <scope>NUCLEOTIDE SEQUENCE [LARGE SCALE GENOMIC DNA]</scope>
    <source>
        <strain evidence="1 2">NEG-M</strain>
    </source>
</reference>
<organism evidence="2">
    <name type="scientific">Naegleria gruberi</name>
    <name type="common">Amoeba</name>
    <dbReference type="NCBI Taxonomy" id="5762"/>
    <lineage>
        <taxon>Eukaryota</taxon>
        <taxon>Discoba</taxon>
        <taxon>Heterolobosea</taxon>
        <taxon>Tetramitia</taxon>
        <taxon>Eutetramitia</taxon>
        <taxon>Vahlkampfiidae</taxon>
        <taxon>Naegleria</taxon>
    </lineage>
</organism>
<dbReference type="VEuPathDB" id="AmoebaDB:NAEGRDRAFT_76522"/>